<keyword evidence="1" id="KW-0812">Transmembrane</keyword>
<feature type="transmembrane region" description="Helical" evidence="1">
    <location>
        <begin position="166"/>
        <end position="187"/>
    </location>
</feature>
<accession>A0AAU7D2P8</accession>
<evidence type="ECO:0000313" key="2">
    <source>
        <dbReference type="EMBL" id="XBH11622.1"/>
    </source>
</evidence>
<organism evidence="3">
    <name type="scientific">Edaphobacter paludis</name>
    <dbReference type="NCBI Taxonomy" id="3035702"/>
    <lineage>
        <taxon>Bacteria</taxon>
        <taxon>Pseudomonadati</taxon>
        <taxon>Acidobacteriota</taxon>
        <taxon>Terriglobia</taxon>
        <taxon>Terriglobales</taxon>
        <taxon>Acidobacteriaceae</taxon>
        <taxon>Edaphobacter</taxon>
    </lineage>
</organism>
<feature type="transmembrane region" description="Helical" evidence="1">
    <location>
        <begin position="65"/>
        <end position="82"/>
    </location>
</feature>
<evidence type="ECO:0000313" key="3">
    <source>
        <dbReference type="EMBL" id="XBH15105.1"/>
    </source>
</evidence>
<dbReference type="RefSeq" id="WP_348269113.1">
    <property type="nucleotide sequence ID" value="NZ_CP121194.1"/>
</dbReference>
<dbReference type="Pfam" id="PF04238">
    <property type="entry name" value="DUF420"/>
    <property type="match status" value="1"/>
</dbReference>
<keyword evidence="1" id="KW-0472">Membrane</keyword>
<accession>A0AAU7DCP3</accession>
<name>A0AAU7DCP3_9BACT</name>
<keyword evidence="1" id="KW-1133">Transmembrane helix</keyword>
<dbReference type="PANTHER" id="PTHR37692:SF1">
    <property type="entry name" value="DUF420 DOMAIN-CONTAINING PROTEIN"/>
    <property type="match status" value="1"/>
</dbReference>
<dbReference type="InterPro" id="IPR007352">
    <property type="entry name" value="DUF420"/>
</dbReference>
<dbReference type="EMBL" id="CP121194">
    <property type="protein sequence ID" value="XBH11622.1"/>
    <property type="molecule type" value="Genomic_DNA"/>
</dbReference>
<reference evidence="3" key="1">
    <citation type="submission" date="2023-03" db="EMBL/GenBank/DDBJ databases">
        <title>Edaphobacter sp.</title>
        <authorList>
            <person name="Huber K.J."/>
            <person name="Papendorf J."/>
            <person name="Pilke C."/>
            <person name="Bunk B."/>
            <person name="Sproeer C."/>
            <person name="Pester M."/>
        </authorList>
    </citation>
    <scope>NUCLEOTIDE SEQUENCE</scope>
    <source>
        <strain evidence="2">DSM 109919</strain>
        <strain evidence="3">DSM 109920</strain>
    </source>
</reference>
<feature type="transmembrane region" description="Helical" evidence="1">
    <location>
        <begin position="24"/>
        <end position="45"/>
    </location>
</feature>
<sequence>MTTPTPTTTQSTLSTSNDLRTPPATIAIIIAVSVLASAFICWLVYFHTPTDVGRTHLHSLPLVNAVLNALSTIALLFGYRFIRSRRIPQHRAAMFTAFFFSTIFLGSYLVNFALHGETRFNRLSAWWPFYWKLLASHIILSTIALPLILITFFLSLTGRFPAHKRIARYTFPIWLYVSVTGVIVYAMQSLIH</sequence>
<feature type="transmembrane region" description="Helical" evidence="1">
    <location>
        <begin position="134"/>
        <end position="154"/>
    </location>
</feature>
<proteinExistence type="predicted"/>
<evidence type="ECO:0000256" key="1">
    <source>
        <dbReference type="SAM" id="Phobius"/>
    </source>
</evidence>
<feature type="transmembrane region" description="Helical" evidence="1">
    <location>
        <begin position="94"/>
        <end position="114"/>
    </location>
</feature>
<dbReference type="AlphaFoldDB" id="A0AAU7DCP3"/>
<dbReference type="PANTHER" id="PTHR37692">
    <property type="entry name" value="HYPOTHETICAL MEMBRANE SPANNING PROTEIN"/>
    <property type="match status" value="1"/>
</dbReference>
<dbReference type="EMBL" id="CP121195">
    <property type="protein sequence ID" value="XBH15105.1"/>
    <property type="molecule type" value="Genomic_DNA"/>
</dbReference>
<gene>
    <name evidence="2" type="ORF">P4G45_07820</name>
    <name evidence="3" type="ORF">P8936_08055</name>
</gene>
<dbReference type="KEGG" id="epl:P4G45_07820"/>
<protein>
    <submittedName>
        <fullName evidence="3">DUF420 domain-containing protein</fullName>
    </submittedName>
</protein>